<keyword evidence="5 14" id="KW-1003">Cell membrane</keyword>
<comment type="catalytic activity">
    <reaction evidence="13 14">
        <text>di-trans,octa-cis-undecaprenyl diphosphate + H2O = di-trans,octa-cis-undecaprenyl phosphate + phosphate + H(+)</text>
        <dbReference type="Rhea" id="RHEA:28094"/>
        <dbReference type="ChEBI" id="CHEBI:15377"/>
        <dbReference type="ChEBI" id="CHEBI:15378"/>
        <dbReference type="ChEBI" id="CHEBI:43474"/>
        <dbReference type="ChEBI" id="CHEBI:58405"/>
        <dbReference type="ChEBI" id="CHEBI:60392"/>
        <dbReference type="EC" id="3.6.1.27"/>
    </reaction>
</comment>
<evidence type="ECO:0000256" key="3">
    <source>
        <dbReference type="ARBA" id="ARBA00012374"/>
    </source>
</evidence>
<dbReference type="EC" id="3.6.1.27" evidence="3 14"/>
<dbReference type="HAMAP" id="MF_01006">
    <property type="entry name" value="Undec_diphosphatase"/>
    <property type="match status" value="1"/>
</dbReference>
<dbReference type="GO" id="GO:0050380">
    <property type="term" value="F:undecaprenyl-diphosphatase activity"/>
    <property type="evidence" value="ECO:0007669"/>
    <property type="project" value="UniProtKB-UniRule"/>
</dbReference>
<name>A0A518BKA0_9BACT</name>
<reference evidence="15 16" key="1">
    <citation type="submission" date="2019-02" db="EMBL/GenBank/DDBJ databases">
        <title>Deep-cultivation of Planctomycetes and their phenomic and genomic characterization uncovers novel biology.</title>
        <authorList>
            <person name="Wiegand S."/>
            <person name="Jogler M."/>
            <person name="Boedeker C."/>
            <person name="Pinto D."/>
            <person name="Vollmers J."/>
            <person name="Rivas-Marin E."/>
            <person name="Kohn T."/>
            <person name="Peeters S.H."/>
            <person name="Heuer A."/>
            <person name="Rast P."/>
            <person name="Oberbeckmann S."/>
            <person name="Bunk B."/>
            <person name="Jeske O."/>
            <person name="Meyerdierks A."/>
            <person name="Storesund J.E."/>
            <person name="Kallscheuer N."/>
            <person name="Luecker S."/>
            <person name="Lage O.M."/>
            <person name="Pohl T."/>
            <person name="Merkel B.J."/>
            <person name="Hornburger P."/>
            <person name="Mueller R.-W."/>
            <person name="Bruemmer F."/>
            <person name="Labrenz M."/>
            <person name="Spormann A.M."/>
            <person name="Op den Camp H."/>
            <person name="Overmann J."/>
            <person name="Amann R."/>
            <person name="Jetten M.S.M."/>
            <person name="Mascher T."/>
            <person name="Medema M.H."/>
            <person name="Devos D.P."/>
            <person name="Kaster A.-K."/>
            <person name="Ovreas L."/>
            <person name="Rohde M."/>
            <person name="Galperin M.Y."/>
            <person name="Jogler C."/>
        </authorList>
    </citation>
    <scope>NUCLEOTIDE SEQUENCE [LARGE SCALE GENOMIC DNA]</scope>
    <source>
        <strain evidence="15 16">Pla133</strain>
    </source>
</reference>
<keyword evidence="14" id="KW-0573">Peptidoglycan synthesis</keyword>
<evidence type="ECO:0000256" key="12">
    <source>
        <dbReference type="ARBA" id="ARBA00032932"/>
    </source>
</evidence>
<evidence type="ECO:0000256" key="6">
    <source>
        <dbReference type="ARBA" id="ARBA00022692"/>
    </source>
</evidence>
<dbReference type="PANTHER" id="PTHR30622">
    <property type="entry name" value="UNDECAPRENYL-DIPHOSPHATASE"/>
    <property type="match status" value="1"/>
</dbReference>
<dbReference type="GO" id="GO:0005886">
    <property type="term" value="C:plasma membrane"/>
    <property type="evidence" value="ECO:0007669"/>
    <property type="project" value="UniProtKB-SubCell"/>
</dbReference>
<evidence type="ECO:0000256" key="4">
    <source>
        <dbReference type="ARBA" id="ARBA00021581"/>
    </source>
</evidence>
<evidence type="ECO:0000256" key="7">
    <source>
        <dbReference type="ARBA" id="ARBA00022801"/>
    </source>
</evidence>
<feature type="transmembrane region" description="Helical" evidence="14">
    <location>
        <begin position="65"/>
        <end position="84"/>
    </location>
</feature>
<evidence type="ECO:0000256" key="5">
    <source>
        <dbReference type="ARBA" id="ARBA00022475"/>
    </source>
</evidence>
<comment type="miscellaneous">
    <text evidence="14">Bacitracin is thought to be involved in the inhibition of peptidoglycan synthesis by sequestering undecaprenyl diphosphate, thereby reducing the pool of lipid carrier available.</text>
</comment>
<keyword evidence="14" id="KW-0961">Cell wall biogenesis/degradation</keyword>
<comment type="function">
    <text evidence="14">Catalyzes the dephosphorylation of undecaprenyl diphosphate (UPP). Confers resistance to bacitracin.</text>
</comment>
<keyword evidence="10 14" id="KW-0046">Antibiotic resistance</keyword>
<proteinExistence type="inferred from homology"/>
<organism evidence="15 16">
    <name type="scientific">Engelhardtia mirabilis</name>
    <dbReference type="NCBI Taxonomy" id="2528011"/>
    <lineage>
        <taxon>Bacteria</taxon>
        <taxon>Pseudomonadati</taxon>
        <taxon>Planctomycetota</taxon>
        <taxon>Planctomycetia</taxon>
        <taxon>Planctomycetia incertae sedis</taxon>
        <taxon>Engelhardtia</taxon>
    </lineage>
</organism>
<sequence>MDPAAFHPLAQFATLADVTYPDGEGQLLAVVILAVVQGLTEFLPVSSSGHLVLGREALGLHAIEGAVITIALHVGTLIAVLAVYGRDLLGVLRDAISGRPRDLGMILLGSVPAAVVGIGAGDALDGIFDSPVLAASGLLVTALILITGDVFRKRRELIGMPEEELGLNVGVWAALFIGTFQALAILPGISRSGATICAALMVGLSAPRAARYSFLLSLVSVGGAALLEFSDVEQIDGRTMIDLGIGVAVSAAVGLLALRLLLVALRRGSFPWFAAYCATISALWFALG</sequence>
<keyword evidence="14" id="KW-0133">Cell shape</keyword>
<evidence type="ECO:0000256" key="1">
    <source>
        <dbReference type="ARBA" id="ARBA00004651"/>
    </source>
</evidence>
<feature type="transmembrane region" description="Helical" evidence="14">
    <location>
        <begin position="169"/>
        <end position="189"/>
    </location>
</feature>
<comment type="similarity">
    <text evidence="2 14">Belongs to the UppP family.</text>
</comment>
<evidence type="ECO:0000313" key="15">
    <source>
        <dbReference type="EMBL" id="QDU67399.1"/>
    </source>
</evidence>
<evidence type="ECO:0000256" key="11">
    <source>
        <dbReference type="ARBA" id="ARBA00032707"/>
    </source>
</evidence>
<keyword evidence="7 14" id="KW-0378">Hydrolase</keyword>
<dbReference type="AlphaFoldDB" id="A0A518BKA0"/>
<protein>
    <recommendedName>
        <fullName evidence="4 14">Undecaprenyl-diphosphatase</fullName>
        <ecNumber evidence="3 14">3.6.1.27</ecNumber>
    </recommendedName>
    <alternativeName>
        <fullName evidence="12 14">Bacitracin resistance protein</fullName>
    </alternativeName>
    <alternativeName>
        <fullName evidence="11 14">Undecaprenyl pyrophosphate phosphatase</fullName>
    </alternativeName>
</protein>
<dbReference type="InterPro" id="IPR003824">
    <property type="entry name" value="UppP"/>
</dbReference>
<dbReference type="GO" id="GO:0046677">
    <property type="term" value="P:response to antibiotic"/>
    <property type="evidence" value="ECO:0007669"/>
    <property type="project" value="UniProtKB-UniRule"/>
</dbReference>
<dbReference type="GO" id="GO:0071555">
    <property type="term" value="P:cell wall organization"/>
    <property type="evidence" value="ECO:0007669"/>
    <property type="project" value="UniProtKB-KW"/>
</dbReference>
<feature type="transmembrane region" description="Helical" evidence="14">
    <location>
        <begin position="241"/>
        <end position="264"/>
    </location>
</feature>
<dbReference type="GO" id="GO:0008360">
    <property type="term" value="P:regulation of cell shape"/>
    <property type="evidence" value="ECO:0007669"/>
    <property type="project" value="UniProtKB-KW"/>
</dbReference>
<evidence type="ECO:0000256" key="2">
    <source>
        <dbReference type="ARBA" id="ARBA00010621"/>
    </source>
</evidence>
<dbReference type="Pfam" id="PF02673">
    <property type="entry name" value="BacA"/>
    <property type="match status" value="1"/>
</dbReference>
<feature type="transmembrane region" description="Helical" evidence="14">
    <location>
        <begin position="270"/>
        <end position="287"/>
    </location>
</feature>
<comment type="subcellular location">
    <subcellularLocation>
        <location evidence="1 14">Cell membrane</location>
        <topology evidence="1 14">Multi-pass membrane protein</topology>
    </subcellularLocation>
</comment>
<keyword evidence="9 14" id="KW-0472">Membrane</keyword>
<accession>A0A518BKA0</accession>
<evidence type="ECO:0000256" key="14">
    <source>
        <dbReference type="HAMAP-Rule" id="MF_01006"/>
    </source>
</evidence>
<dbReference type="EMBL" id="CP036287">
    <property type="protein sequence ID" value="QDU67399.1"/>
    <property type="molecule type" value="Genomic_DNA"/>
</dbReference>
<evidence type="ECO:0000256" key="13">
    <source>
        <dbReference type="ARBA" id="ARBA00047594"/>
    </source>
</evidence>
<dbReference type="Proteomes" id="UP000316921">
    <property type="component" value="Chromosome"/>
</dbReference>
<keyword evidence="8 14" id="KW-1133">Transmembrane helix</keyword>
<keyword evidence="6 14" id="KW-0812">Transmembrane</keyword>
<keyword evidence="16" id="KW-1185">Reference proteome</keyword>
<gene>
    <name evidence="14 15" type="primary">uppP</name>
    <name evidence="15" type="ORF">Pla133_24820</name>
</gene>
<feature type="transmembrane region" description="Helical" evidence="14">
    <location>
        <begin position="130"/>
        <end position="148"/>
    </location>
</feature>
<evidence type="ECO:0000313" key="16">
    <source>
        <dbReference type="Proteomes" id="UP000316921"/>
    </source>
</evidence>
<dbReference type="KEGG" id="pbap:Pla133_24820"/>
<feature type="transmembrane region" description="Helical" evidence="14">
    <location>
        <begin position="105"/>
        <end position="124"/>
    </location>
</feature>
<feature type="transmembrane region" description="Helical" evidence="14">
    <location>
        <begin position="209"/>
        <end position="229"/>
    </location>
</feature>
<evidence type="ECO:0000256" key="9">
    <source>
        <dbReference type="ARBA" id="ARBA00023136"/>
    </source>
</evidence>
<dbReference type="PANTHER" id="PTHR30622:SF4">
    <property type="entry name" value="UNDECAPRENYL-DIPHOSPHATASE"/>
    <property type="match status" value="1"/>
</dbReference>
<dbReference type="GO" id="GO:0009252">
    <property type="term" value="P:peptidoglycan biosynthetic process"/>
    <property type="evidence" value="ECO:0007669"/>
    <property type="project" value="UniProtKB-KW"/>
</dbReference>
<dbReference type="RefSeq" id="WP_419192418.1">
    <property type="nucleotide sequence ID" value="NZ_CP036287.1"/>
</dbReference>
<evidence type="ECO:0000256" key="8">
    <source>
        <dbReference type="ARBA" id="ARBA00022989"/>
    </source>
</evidence>
<evidence type="ECO:0000256" key="10">
    <source>
        <dbReference type="ARBA" id="ARBA00023251"/>
    </source>
</evidence>